<feature type="compositionally biased region" description="Polar residues" evidence="2">
    <location>
        <begin position="109"/>
        <end position="120"/>
    </location>
</feature>
<sequence>MPSEAKRPSSPYASSQSPRIPSKAKVWRSLSGSGRQHTTNPQIEKSRENWLRSLRQGSVEPRHHSRDETFKRKTTEEYWISTFRSNGSAETTNGRSPMKGVHGLGGGTSPANLALTSSSEYLREQLGVSTRTSQHKRSASFGGGSQPGTPRYKSQEEMYDEILQLKKTITAQKSEFDMMKSKLRRLEEENSRKDKCIDQLIDQITVMSEGGKGKKGPANDNKLVINTLRQQKIKLEHTVQEKDTELQASKERIKNLRNRARQAKASYVQEVMQLQDALKQYGDDTSFNSLEAEEIPDSARKVKTLRQSVVKLTGENNRLQDENRSLKKDLDRALDGSEHSGDDDDEKDEKIKYSALSRSELVAIIKKSKKKEASKVQENREQNREDQLRLKKVIQNLKEDISQLRIEKNHQTLEIERLQDSNEKLKEDKMDLLQHAQQQPQQTRTSDSRRRRRDSARKQLESSEIQRKQMQIRQRVAAKSIQRQWRKHKHENDEATDEAINIIQSSCRGHVARQEMLHESRPNRQNGRISKSNSRSTLVATDTSDIEEDISYNEDYVSNDDDASVDVIQAAMRGHVARSEVLKSSHSSRPSTAGVRSNYSSHWDDL</sequence>
<feature type="region of interest" description="Disordered" evidence="2">
    <location>
        <begin position="578"/>
        <end position="606"/>
    </location>
</feature>
<feature type="region of interest" description="Disordered" evidence="2">
    <location>
        <begin position="434"/>
        <end position="469"/>
    </location>
</feature>
<dbReference type="InterPro" id="IPR000048">
    <property type="entry name" value="IQ_motif_EF-hand-BS"/>
</dbReference>
<feature type="region of interest" description="Disordered" evidence="2">
    <location>
        <begin position="518"/>
        <end position="540"/>
    </location>
</feature>
<feature type="coiled-coil region" evidence="1">
    <location>
        <begin position="169"/>
        <end position="277"/>
    </location>
</feature>
<reference evidence="3" key="1">
    <citation type="submission" date="2020-04" db="EMBL/GenBank/DDBJ databases">
        <authorList>
            <person name="Neveu A P."/>
        </authorList>
    </citation>
    <scope>NUCLEOTIDE SEQUENCE</scope>
    <source>
        <tissue evidence="3">Whole embryo</tissue>
    </source>
</reference>
<gene>
    <name evidence="3" type="primary">Iqce</name>
</gene>
<feature type="region of interest" description="Disordered" evidence="2">
    <location>
        <begin position="316"/>
        <end position="349"/>
    </location>
</feature>
<organism evidence="3">
    <name type="scientific">Phallusia mammillata</name>
    <dbReference type="NCBI Taxonomy" id="59560"/>
    <lineage>
        <taxon>Eukaryota</taxon>
        <taxon>Metazoa</taxon>
        <taxon>Chordata</taxon>
        <taxon>Tunicata</taxon>
        <taxon>Ascidiacea</taxon>
        <taxon>Phlebobranchia</taxon>
        <taxon>Ascidiidae</taxon>
        <taxon>Phallusia</taxon>
    </lineage>
</organism>
<feature type="compositionally biased region" description="Polar residues" evidence="2">
    <location>
        <begin position="523"/>
        <end position="540"/>
    </location>
</feature>
<feature type="region of interest" description="Disordered" evidence="2">
    <location>
        <begin position="1"/>
        <end position="156"/>
    </location>
</feature>
<feature type="compositionally biased region" description="Polar residues" evidence="2">
    <location>
        <begin position="584"/>
        <end position="606"/>
    </location>
</feature>
<accession>A0A6F9DFT2</accession>
<keyword evidence="1" id="KW-0175">Coiled coil</keyword>
<feature type="compositionally biased region" description="Polar residues" evidence="2">
    <location>
        <begin position="30"/>
        <end position="43"/>
    </location>
</feature>
<feature type="compositionally biased region" description="Basic and acidic residues" evidence="2">
    <location>
        <begin position="456"/>
        <end position="467"/>
    </location>
</feature>
<feature type="compositionally biased region" description="Low complexity" evidence="2">
    <location>
        <begin position="434"/>
        <end position="445"/>
    </location>
</feature>
<dbReference type="PROSITE" id="PS50096">
    <property type="entry name" value="IQ"/>
    <property type="match status" value="2"/>
</dbReference>
<name>A0A6F9DFT2_9ASCI</name>
<feature type="compositionally biased region" description="Basic and acidic residues" evidence="2">
    <location>
        <begin position="318"/>
        <end position="340"/>
    </location>
</feature>
<dbReference type="Gene3D" id="1.20.5.190">
    <property type="match status" value="1"/>
</dbReference>
<protein>
    <submittedName>
        <fullName evidence="3">IQ domain-containing protein E-like</fullName>
    </submittedName>
</protein>
<feature type="compositionally biased region" description="Basic and acidic residues" evidence="2">
    <location>
        <begin position="60"/>
        <end position="76"/>
    </location>
</feature>
<evidence type="ECO:0000313" key="3">
    <source>
        <dbReference type="EMBL" id="CAB3256670.1"/>
    </source>
</evidence>
<dbReference type="SMART" id="SM00015">
    <property type="entry name" value="IQ"/>
    <property type="match status" value="2"/>
</dbReference>
<evidence type="ECO:0000256" key="1">
    <source>
        <dbReference type="SAM" id="Coils"/>
    </source>
</evidence>
<feature type="compositionally biased region" description="Polar residues" evidence="2">
    <location>
        <begin position="82"/>
        <end position="95"/>
    </location>
</feature>
<evidence type="ECO:0000256" key="2">
    <source>
        <dbReference type="SAM" id="MobiDB-lite"/>
    </source>
</evidence>
<proteinExistence type="evidence at transcript level"/>
<dbReference type="Pfam" id="PF00612">
    <property type="entry name" value="IQ"/>
    <property type="match status" value="2"/>
</dbReference>
<dbReference type="AlphaFoldDB" id="A0A6F9DFT2"/>
<dbReference type="EMBL" id="LR786028">
    <property type="protein sequence ID" value="CAB3256670.1"/>
    <property type="molecule type" value="mRNA"/>
</dbReference>